<evidence type="ECO:0000256" key="1">
    <source>
        <dbReference type="SAM" id="SignalP"/>
    </source>
</evidence>
<dbReference type="PROSITE" id="PS51257">
    <property type="entry name" value="PROKAR_LIPOPROTEIN"/>
    <property type="match status" value="1"/>
</dbReference>
<name>A0A2T5J4V9_9SPHI</name>
<comment type="caution">
    <text evidence="2">The sequence shown here is derived from an EMBL/GenBank/DDBJ whole genome shotgun (WGS) entry which is preliminary data.</text>
</comment>
<evidence type="ECO:0000313" key="3">
    <source>
        <dbReference type="Proteomes" id="UP000244168"/>
    </source>
</evidence>
<evidence type="ECO:0008006" key="4">
    <source>
        <dbReference type="Google" id="ProtNLM"/>
    </source>
</evidence>
<dbReference type="Proteomes" id="UP000244168">
    <property type="component" value="Unassembled WGS sequence"/>
</dbReference>
<protein>
    <recommendedName>
        <fullName evidence="4">Lipoprotein</fullName>
    </recommendedName>
</protein>
<feature type="signal peptide" evidence="1">
    <location>
        <begin position="1"/>
        <end position="17"/>
    </location>
</feature>
<dbReference type="AlphaFoldDB" id="A0A2T5J4V9"/>
<feature type="chain" id="PRO_5015711190" description="Lipoprotein" evidence="1">
    <location>
        <begin position="18"/>
        <end position="172"/>
    </location>
</feature>
<dbReference type="RefSeq" id="WP_107831495.1">
    <property type="nucleotide sequence ID" value="NZ_CP160205.1"/>
</dbReference>
<sequence>MKLLKYSWLLLLTGALACKQKNSTTTVVKTNYIEFIHTGTEGKPILPLIISTQKVKAPFSRTDSEAIRTIIKMKDVDDATRAQFQRQVVTDAKTYSTVIDFLKKADSYYTGSGKVNRGDARDFSVNMEGDTKEIYYRTSKQFFEALLKQLQAAGADQKVINQVDSVSVKIAQ</sequence>
<keyword evidence="1" id="KW-0732">Signal</keyword>
<dbReference type="EMBL" id="QAOQ01000011">
    <property type="protein sequence ID" value="PTQ92697.1"/>
    <property type="molecule type" value="Genomic_DNA"/>
</dbReference>
<proteinExistence type="predicted"/>
<keyword evidence="3" id="KW-1185">Reference proteome</keyword>
<organism evidence="2 3">
    <name type="scientific">Mucilaginibacter yixingensis</name>
    <dbReference type="NCBI Taxonomy" id="1295612"/>
    <lineage>
        <taxon>Bacteria</taxon>
        <taxon>Pseudomonadati</taxon>
        <taxon>Bacteroidota</taxon>
        <taxon>Sphingobacteriia</taxon>
        <taxon>Sphingobacteriales</taxon>
        <taxon>Sphingobacteriaceae</taxon>
        <taxon>Mucilaginibacter</taxon>
    </lineage>
</organism>
<accession>A0A2T5J4V9</accession>
<evidence type="ECO:0000313" key="2">
    <source>
        <dbReference type="EMBL" id="PTQ92697.1"/>
    </source>
</evidence>
<reference evidence="2 3" key="1">
    <citation type="submission" date="2018-04" db="EMBL/GenBank/DDBJ databases">
        <title>Genomic Encyclopedia of Archaeal and Bacterial Type Strains, Phase II (KMG-II): from individual species to whole genera.</title>
        <authorList>
            <person name="Goeker M."/>
        </authorList>
    </citation>
    <scope>NUCLEOTIDE SEQUENCE [LARGE SCALE GENOMIC DNA]</scope>
    <source>
        <strain evidence="2 3">DSM 26809</strain>
    </source>
</reference>
<gene>
    <name evidence="2" type="ORF">C8P68_11174</name>
</gene>